<sequence length="87" mass="10150">MNKVRITLDDYRNLEEACSNIALKLDLENDGINDIPSLQEQLMKISEDIVIELRQINTIPDELLRLQRVFEDLQQNNDHVYLIRGIG</sequence>
<proteinExistence type="predicted"/>
<evidence type="ECO:0000313" key="2">
    <source>
        <dbReference type="Proteomes" id="UP000255523"/>
    </source>
</evidence>
<accession>A0A380LIA1</accession>
<dbReference type="GeneID" id="77461439"/>
<evidence type="ECO:0000313" key="1">
    <source>
        <dbReference type="EMBL" id="SUO03589.1"/>
    </source>
</evidence>
<keyword evidence="2" id="KW-1185">Reference proteome</keyword>
<organism evidence="1 2">
    <name type="scientific">Faecalicoccus pleomorphus</name>
    <dbReference type="NCBI Taxonomy" id="1323"/>
    <lineage>
        <taxon>Bacteria</taxon>
        <taxon>Bacillati</taxon>
        <taxon>Bacillota</taxon>
        <taxon>Erysipelotrichia</taxon>
        <taxon>Erysipelotrichales</taxon>
        <taxon>Erysipelotrichaceae</taxon>
        <taxon>Faecalicoccus</taxon>
    </lineage>
</organism>
<dbReference type="RefSeq" id="WP_022788963.1">
    <property type="nucleotide sequence ID" value="NZ_CBCTMB010000023.1"/>
</dbReference>
<reference evidence="1 2" key="1">
    <citation type="submission" date="2018-06" db="EMBL/GenBank/DDBJ databases">
        <authorList>
            <consortium name="Pathogen Informatics"/>
            <person name="Doyle S."/>
        </authorList>
    </citation>
    <scope>NUCLEOTIDE SEQUENCE [LARGE SCALE GENOMIC DNA]</scope>
    <source>
        <strain evidence="1 2">NCTC11087</strain>
    </source>
</reference>
<protein>
    <submittedName>
        <fullName evidence="1">Uncharacterized protein</fullName>
    </submittedName>
</protein>
<dbReference type="Proteomes" id="UP000255523">
    <property type="component" value="Unassembled WGS sequence"/>
</dbReference>
<dbReference type="AlphaFoldDB" id="A0A380LIA1"/>
<name>A0A380LIA1_9FIRM</name>
<dbReference type="EMBL" id="UHFX01000003">
    <property type="protein sequence ID" value="SUO03589.1"/>
    <property type="molecule type" value="Genomic_DNA"/>
</dbReference>
<gene>
    <name evidence="1" type="ORF">NCTC11087_00455</name>
</gene>